<feature type="region of interest" description="Disordered" evidence="1">
    <location>
        <begin position="1"/>
        <end position="85"/>
    </location>
</feature>
<feature type="compositionally biased region" description="Basic and acidic residues" evidence="1">
    <location>
        <begin position="54"/>
        <end position="73"/>
    </location>
</feature>
<dbReference type="EMBL" id="BMVU01000004">
    <property type="protein sequence ID" value="GGX61808.1"/>
    <property type="molecule type" value="Genomic_DNA"/>
</dbReference>
<reference evidence="2" key="1">
    <citation type="journal article" date="2014" name="Int. J. Syst. Evol. Microbiol.">
        <title>Complete genome sequence of Corynebacterium casei LMG S-19264T (=DSM 44701T), isolated from a smear-ripened cheese.</title>
        <authorList>
            <consortium name="US DOE Joint Genome Institute (JGI-PGF)"/>
            <person name="Walter F."/>
            <person name="Albersmeier A."/>
            <person name="Kalinowski J."/>
            <person name="Ruckert C."/>
        </authorList>
    </citation>
    <scope>NUCLEOTIDE SEQUENCE</scope>
    <source>
        <strain evidence="2">JCM 4790</strain>
    </source>
</reference>
<name>A0A918KFS4_9ACTN</name>
<evidence type="ECO:0000313" key="2">
    <source>
        <dbReference type="EMBL" id="GGX61808.1"/>
    </source>
</evidence>
<accession>A0A918KFS4</accession>
<evidence type="ECO:0000313" key="3">
    <source>
        <dbReference type="Proteomes" id="UP000619244"/>
    </source>
</evidence>
<dbReference type="Proteomes" id="UP000619244">
    <property type="component" value="Unassembled WGS sequence"/>
</dbReference>
<dbReference type="AlphaFoldDB" id="A0A918KFS4"/>
<evidence type="ECO:0000256" key="1">
    <source>
        <dbReference type="SAM" id="MobiDB-lite"/>
    </source>
</evidence>
<proteinExistence type="predicted"/>
<sequence length="85" mass="8741">MRPARSGAVPRVSAGRPVPGSAPQGPRQAGGAPETAPHAPRPPLGAAGPQEDPDPGREPGTRVRTGPHNDLRSRAASLDSSFREH</sequence>
<reference evidence="2" key="2">
    <citation type="submission" date="2020-09" db="EMBL/GenBank/DDBJ databases">
        <authorList>
            <person name="Sun Q."/>
            <person name="Ohkuma M."/>
        </authorList>
    </citation>
    <scope>NUCLEOTIDE SEQUENCE</scope>
    <source>
        <strain evidence="2">JCM 4790</strain>
    </source>
</reference>
<organism evidence="2 3">
    <name type="scientific">Streptomyces minutiscleroticus</name>
    <dbReference type="NCBI Taxonomy" id="68238"/>
    <lineage>
        <taxon>Bacteria</taxon>
        <taxon>Bacillati</taxon>
        <taxon>Actinomycetota</taxon>
        <taxon>Actinomycetes</taxon>
        <taxon>Kitasatosporales</taxon>
        <taxon>Streptomycetaceae</taxon>
        <taxon>Streptomyces</taxon>
    </lineage>
</organism>
<keyword evidence="3" id="KW-1185">Reference proteome</keyword>
<comment type="caution">
    <text evidence="2">The sequence shown here is derived from an EMBL/GenBank/DDBJ whole genome shotgun (WGS) entry which is preliminary data.</text>
</comment>
<gene>
    <name evidence="2" type="ORF">GCM10010358_15180</name>
</gene>
<protein>
    <submittedName>
        <fullName evidence="2">Uncharacterized protein</fullName>
    </submittedName>
</protein>